<reference evidence="2 3" key="1">
    <citation type="submission" date="2024-06" db="EMBL/GenBank/DDBJ databases">
        <authorList>
            <person name="Li Z."/>
            <person name="Jiang Y."/>
        </authorList>
    </citation>
    <scope>NUCLEOTIDE SEQUENCE [LARGE SCALE GENOMIC DNA]</scope>
    <source>
        <strain evidence="2 3">HSW-8</strain>
    </source>
</reference>
<dbReference type="InterPro" id="IPR002397">
    <property type="entry name" value="Cyt_P450_B"/>
</dbReference>
<dbReference type="Proteomes" id="UP001465331">
    <property type="component" value="Unassembled WGS sequence"/>
</dbReference>
<keyword evidence="3" id="KW-1185">Reference proteome</keyword>
<evidence type="ECO:0000256" key="1">
    <source>
        <dbReference type="ARBA" id="ARBA00010617"/>
    </source>
</evidence>
<dbReference type="PRINTS" id="PR00359">
    <property type="entry name" value="BP450"/>
</dbReference>
<dbReference type="SUPFAM" id="SSF48264">
    <property type="entry name" value="Cytochrome P450"/>
    <property type="match status" value="1"/>
</dbReference>
<dbReference type="Gene3D" id="1.10.630.10">
    <property type="entry name" value="Cytochrome P450"/>
    <property type="match status" value="1"/>
</dbReference>
<dbReference type="PANTHER" id="PTHR46696">
    <property type="entry name" value="P450, PUTATIVE (EUROFUNG)-RELATED"/>
    <property type="match status" value="1"/>
</dbReference>
<dbReference type="PRINTS" id="PR00385">
    <property type="entry name" value="P450"/>
</dbReference>
<comment type="similarity">
    <text evidence="1">Belongs to the cytochrome P450 family.</text>
</comment>
<accession>A0ABV2A830</accession>
<dbReference type="InterPro" id="IPR036396">
    <property type="entry name" value="Cyt_P450_sf"/>
</dbReference>
<protein>
    <submittedName>
        <fullName evidence="2">Cytochrome P450</fullName>
    </submittedName>
</protein>
<name>A0ABV2A830_9GAMM</name>
<gene>
    <name evidence="2" type="ORF">ABSH63_04555</name>
</gene>
<organism evidence="2 3">
    <name type="scientific">Sinimarinibacterium thermocellulolyticum</name>
    <dbReference type="NCBI Taxonomy" id="3170016"/>
    <lineage>
        <taxon>Bacteria</taxon>
        <taxon>Pseudomonadati</taxon>
        <taxon>Pseudomonadota</taxon>
        <taxon>Gammaproteobacteria</taxon>
        <taxon>Nevskiales</taxon>
        <taxon>Nevskiaceae</taxon>
        <taxon>Sinimarinibacterium</taxon>
    </lineage>
</organism>
<proteinExistence type="inferred from homology"/>
<evidence type="ECO:0000313" key="3">
    <source>
        <dbReference type="Proteomes" id="UP001465331"/>
    </source>
</evidence>
<dbReference type="RefSeq" id="WP_352887835.1">
    <property type="nucleotide sequence ID" value="NZ_JBEPIJ010000004.1"/>
</dbReference>
<comment type="caution">
    <text evidence="2">The sequence shown here is derived from an EMBL/GenBank/DDBJ whole genome shotgun (WGS) entry which is preliminary data.</text>
</comment>
<sequence>MVPDDVKKPSEFSLIDPKVQECPYDFYASMRAHDPVYQMPESGFYIVSRYEDCMEALGKPEIFSSKMGFRIMEDPPEVKRIFEAAYGDIVDTLVTNDPPSHTRFRKLVNTAFTAARVAKLVPYIEQVVFETLEQITGRPEIDVVKDYAVPIPMKIIADQLGVSRDDMDRFKIWSDASVEPLGGMIDKARYIEVAKLIVEMQRYFADRIEERRVEPRDDMLSDLVNARLEGERPLDLQELLSVIQQLLVAGNETTTNTISSGVLLLCRDPQTFAKLRASPELCGNFAEEILRLESPVQGLFRKTTQETVLGGKKIPKGAMVNLRYGSANRDEAKFECPADIKLDRPNPRSHLAFAAGIHTCIGAQLARKEIEVAMRVLVTRLKGVRLSSKQGPLEYYPTLILRGLKTLRVELDWA</sequence>
<evidence type="ECO:0000313" key="2">
    <source>
        <dbReference type="EMBL" id="MES0873284.1"/>
    </source>
</evidence>
<dbReference type="PANTHER" id="PTHR46696:SF4">
    <property type="entry name" value="BIOTIN BIOSYNTHESIS CYTOCHROME P450"/>
    <property type="match status" value="1"/>
</dbReference>
<dbReference type="InterPro" id="IPR001128">
    <property type="entry name" value="Cyt_P450"/>
</dbReference>
<dbReference type="Pfam" id="PF00067">
    <property type="entry name" value="p450"/>
    <property type="match status" value="2"/>
</dbReference>
<dbReference type="EMBL" id="JBEPIJ010000004">
    <property type="protein sequence ID" value="MES0873284.1"/>
    <property type="molecule type" value="Genomic_DNA"/>
</dbReference>